<dbReference type="HOGENOM" id="CLU_027579_1_1_0"/>
<dbReference type="Pfam" id="PF04055">
    <property type="entry name" value="Radical_SAM"/>
    <property type="match status" value="1"/>
</dbReference>
<dbReference type="FunCoup" id="D1C7G5">
    <property type="interactions" value="397"/>
</dbReference>
<sequence>MTAPLPADAPLGVYIHIPFCTRICPYCDFNTYARQEHLIPEYVEALIGEMDLTLAAIGPRPAQSIFFGGGTPSLLPPELVARLIDAVRERFPLPDDAEVSLEANPETIDAATLDGFLQAGVNRISLGVQTQQARGLKVLGRAHKPDVPERALAAARAAGVDNFSVDFIFGWPNQTMAEWEDDLDSILRWQPDHLSLYSLIVEPGTPYERAVQRGILTVPDEDTTADMYERALDRLAAAGWHHYEISNWARTPEHRSRHNLLYWRNGHYLGLGAGAHAHLDNVRSSNIRLPAKYIAAVREGRLPIDEREELDETTAMAETMMLGLRLPEEGVSAAAFAARHGRELEEIYGRELTDLTDAGLLYWDGAHVRLTRRGLLLANEVAARFLPEPARAG</sequence>
<dbReference type="eggNOG" id="COG0635">
    <property type="taxonomic scope" value="Bacteria"/>
</dbReference>
<dbReference type="InterPro" id="IPR006638">
    <property type="entry name" value="Elp3/MiaA/NifB-like_rSAM"/>
</dbReference>
<dbReference type="InterPro" id="IPR034505">
    <property type="entry name" value="Coproporphyrinogen-III_oxidase"/>
</dbReference>
<evidence type="ECO:0000256" key="10">
    <source>
        <dbReference type="RuleBase" id="RU364116"/>
    </source>
</evidence>
<dbReference type="InParanoid" id="D1C7G5"/>
<evidence type="ECO:0000256" key="7">
    <source>
        <dbReference type="ARBA" id="ARBA00023004"/>
    </source>
</evidence>
<dbReference type="STRING" id="479434.Sthe_2394"/>
<evidence type="ECO:0000256" key="5">
    <source>
        <dbReference type="ARBA" id="ARBA00022691"/>
    </source>
</evidence>
<evidence type="ECO:0000256" key="3">
    <source>
        <dbReference type="ARBA" id="ARBA00017228"/>
    </source>
</evidence>
<dbReference type="PANTHER" id="PTHR13932:SF5">
    <property type="entry name" value="RADICAL S-ADENOSYL METHIONINE DOMAIN-CONTAINING PROTEIN 1, MITOCHONDRIAL"/>
    <property type="match status" value="1"/>
</dbReference>
<evidence type="ECO:0000256" key="2">
    <source>
        <dbReference type="ARBA" id="ARBA00006100"/>
    </source>
</evidence>
<evidence type="ECO:0000313" key="12">
    <source>
        <dbReference type="EMBL" id="ACZ39811.1"/>
    </source>
</evidence>
<dbReference type="SFLD" id="SFLDS00029">
    <property type="entry name" value="Radical_SAM"/>
    <property type="match status" value="1"/>
</dbReference>
<dbReference type="SFLD" id="SFLDF00562">
    <property type="entry name" value="HemN-like__clustered_with_heat"/>
    <property type="match status" value="1"/>
</dbReference>
<dbReference type="InterPro" id="IPR058240">
    <property type="entry name" value="rSAM_sf"/>
</dbReference>
<dbReference type="CDD" id="cd01335">
    <property type="entry name" value="Radical_SAM"/>
    <property type="match status" value="1"/>
</dbReference>
<dbReference type="Gene3D" id="3.20.20.70">
    <property type="entry name" value="Aldolase class I"/>
    <property type="match status" value="1"/>
</dbReference>
<keyword evidence="5 10" id="KW-0949">S-adenosyl-L-methionine</keyword>
<dbReference type="PANTHER" id="PTHR13932">
    <property type="entry name" value="COPROPORPHYRINIGEN III OXIDASE"/>
    <property type="match status" value="1"/>
</dbReference>
<keyword evidence="8 10" id="KW-0411">Iron-sulfur</keyword>
<dbReference type="NCBIfam" id="TIGR00539">
    <property type="entry name" value="hemN_rel"/>
    <property type="match status" value="1"/>
</dbReference>
<dbReference type="InterPro" id="IPR007197">
    <property type="entry name" value="rSAM"/>
</dbReference>
<evidence type="ECO:0000256" key="6">
    <source>
        <dbReference type="ARBA" id="ARBA00022723"/>
    </source>
</evidence>
<evidence type="ECO:0000256" key="1">
    <source>
        <dbReference type="ARBA" id="ARBA00001966"/>
    </source>
</evidence>
<keyword evidence="10" id="KW-0004">4Fe-4S</keyword>
<dbReference type="KEGG" id="sti:Sthe_2394"/>
<keyword evidence="13" id="KW-1185">Reference proteome</keyword>
<protein>
    <recommendedName>
        <fullName evidence="3 10">Heme chaperone HemW</fullName>
    </recommendedName>
</protein>
<organism evidence="12 13">
    <name type="scientific">Sphaerobacter thermophilus (strain ATCC 49802 / DSM 20745 / KCCM 41009 / NCIMB 13125 / S 6022)</name>
    <dbReference type="NCBI Taxonomy" id="479434"/>
    <lineage>
        <taxon>Bacteria</taxon>
        <taxon>Pseudomonadati</taxon>
        <taxon>Thermomicrobiota</taxon>
        <taxon>Thermomicrobia</taxon>
        <taxon>Sphaerobacterales</taxon>
        <taxon>Sphaerobacterineae</taxon>
        <taxon>Sphaerobacteraceae</taxon>
        <taxon>Sphaerobacter</taxon>
    </lineage>
</organism>
<evidence type="ECO:0000256" key="9">
    <source>
        <dbReference type="ARBA" id="ARBA00023186"/>
    </source>
</evidence>
<dbReference type="EMBL" id="CP001823">
    <property type="protein sequence ID" value="ACZ39811.1"/>
    <property type="molecule type" value="Genomic_DNA"/>
</dbReference>
<comment type="similarity">
    <text evidence="2">Belongs to the anaerobic coproporphyrinogen-III oxidase family. HemW subfamily.</text>
</comment>
<dbReference type="Pfam" id="PF06969">
    <property type="entry name" value="HemN_C"/>
    <property type="match status" value="1"/>
</dbReference>
<dbReference type="SFLD" id="SFLDF00288">
    <property type="entry name" value="HemN-like__clustered_with_nucl"/>
    <property type="match status" value="1"/>
</dbReference>
<dbReference type="InterPro" id="IPR010723">
    <property type="entry name" value="HemN_C"/>
</dbReference>
<reference evidence="12 13" key="2">
    <citation type="journal article" date="2010" name="Stand. Genomic Sci.">
        <title>Complete genome sequence of Desulfohalobium retbaense type strain (HR(100)).</title>
        <authorList>
            <person name="Spring S."/>
            <person name="Nolan M."/>
            <person name="Lapidus A."/>
            <person name="Glavina Del Rio T."/>
            <person name="Copeland A."/>
            <person name="Tice H."/>
            <person name="Cheng J.F."/>
            <person name="Lucas S."/>
            <person name="Land M."/>
            <person name="Chen F."/>
            <person name="Bruce D."/>
            <person name="Goodwin L."/>
            <person name="Pitluck S."/>
            <person name="Ivanova N."/>
            <person name="Mavromatis K."/>
            <person name="Mikhailova N."/>
            <person name="Pati A."/>
            <person name="Chen A."/>
            <person name="Palaniappan K."/>
            <person name="Hauser L."/>
            <person name="Chang Y.J."/>
            <person name="Jeffries C.D."/>
            <person name="Munk C."/>
            <person name="Kiss H."/>
            <person name="Chain P."/>
            <person name="Han C."/>
            <person name="Brettin T."/>
            <person name="Detter J.C."/>
            <person name="Schuler E."/>
            <person name="Goker M."/>
            <person name="Rohde M."/>
            <person name="Bristow J."/>
            <person name="Eisen J.A."/>
            <person name="Markowitz V."/>
            <person name="Hugenholtz P."/>
            <person name="Kyrpides N.C."/>
            <person name="Klenk H.P."/>
        </authorList>
    </citation>
    <scope>NUCLEOTIDE SEQUENCE [LARGE SCALE GENOMIC DNA]</scope>
    <source>
        <strain evidence="13">ATCC 49802 / DSM 20745 / S 6022</strain>
    </source>
</reference>
<keyword evidence="12" id="KW-0560">Oxidoreductase</keyword>
<dbReference type="SMART" id="SM00729">
    <property type="entry name" value="Elp3"/>
    <property type="match status" value="1"/>
</dbReference>
<dbReference type="GO" id="GO:0006779">
    <property type="term" value="P:porphyrin-containing compound biosynthetic process"/>
    <property type="evidence" value="ECO:0007669"/>
    <property type="project" value="InterPro"/>
</dbReference>
<comment type="cofactor">
    <cofactor evidence="1">
        <name>[4Fe-4S] cluster</name>
        <dbReference type="ChEBI" id="CHEBI:49883"/>
    </cofactor>
</comment>
<keyword evidence="10" id="KW-0963">Cytoplasm</keyword>
<keyword evidence="7 10" id="KW-0408">Iron</keyword>
<evidence type="ECO:0000256" key="8">
    <source>
        <dbReference type="ARBA" id="ARBA00023014"/>
    </source>
</evidence>
<dbReference type="GO" id="GO:0005737">
    <property type="term" value="C:cytoplasm"/>
    <property type="evidence" value="ECO:0007669"/>
    <property type="project" value="UniProtKB-SubCell"/>
</dbReference>
<reference evidence="13" key="1">
    <citation type="submission" date="2009-11" db="EMBL/GenBank/DDBJ databases">
        <title>The complete chromosome 1 of Sphaerobacter thermophilus DSM 20745.</title>
        <authorList>
            <person name="Lucas S."/>
            <person name="Copeland A."/>
            <person name="Lapidus A."/>
            <person name="Glavina del Rio T."/>
            <person name="Dalin E."/>
            <person name="Tice H."/>
            <person name="Bruce D."/>
            <person name="Goodwin L."/>
            <person name="Pitluck S."/>
            <person name="Kyrpides N."/>
            <person name="Mavromatis K."/>
            <person name="Ivanova N."/>
            <person name="Mikhailova N."/>
            <person name="LaButti K.M."/>
            <person name="Clum A."/>
            <person name="Sun H.I."/>
            <person name="Brettin T."/>
            <person name="Detter J.C."/>
            <person name="Han C."/>
            <person name="Larimer F."/>
            <person name="Land M."/>
            <person name="Hauser L."/>
            <person name="Markowitz V."/>
            <person name="Cheng J.F."/>
            <person name="Hugenholtz P."/>
            <person name="Woyke T."/>
            <person name="Wu D."/>
            <person name="Steenblock K."/>
            <person name="Schneider S."/>
            <person name="Pukall R."/>
            <person name="Goeker M."/>
            <person name="Klenk H.P."/>
            <person name="Eisen J.A."/>
        </authorList>
    </citation>
    <scope>NUCLEOTIDE SEQUENCE [LARGE SCALE GENOMIC DNA]</scope>
    <source>
        <strain evidence="13">ATCC 49802 / DSM 20745 / S 6022</strain>
    </source>
</reference>
<keyword evidence="9 10" id="KW-0143">Chaperone</keyword>
<dbReference type="PROSITE" id="PS51918">
    <property type="entry name" value="RADICAL_SAM"/>
    <property type="match status" value="1"/>
</dbReference>
<comment type="subcellular location">
    <subcellularLocation>
        <location evidence="10">Cytoplasm</location>
    </subcellularLocation>
</comment>
<evidence type="ECO:0000313" key="13">
    <source>
        <dbReference type="Proteomes" id="UP000002027"/>
    </source>
</evidence>
<dbReference type="SFLD" id="SFLDG01082">
    <property type="entry name" value="B12-binding_domain_containing"/>
    <property type="match status" value="1"/>
</dbReference>
<dbReference type="RefSeq" id="WP_012872852.1">
    <property type="nucleotide sequence ID" value="NC_013523.1"/>
</dbReference>
<evidence type="ECO:0000259" key="11">
    <source>
        <dbReference type="PROSITE" id="PS51918"/>
    </source>
</evidence>
<dbReference type="InterPro" id="IPR004559">
    <property type="entry name" value="HemW-like"/>
</dbReference>
<gene>
    <name evidence="12" type="ordered locus">Sthe_2394</name>
</gene>
<accession>D1C7G5</accession>
<keyword evidence="6 10" id="KW-0479">Metal-binding</keyword>
<evidence type="ECO:0000256" key="4">
    <source>
        <dbReference type="ARBA" id="ARBA00022617"/>
    </source>
</evidence>
<feature type="domain" description="Radical SAM core" evidence="11">
    <location>
        <begin position="5"/>
        <end position="242"/>
    </location>
</feature>
<dbReference type="SFLD" id="SFLDG01065">
    <property type="entry name" value="anaerobic_coproporphyrinogen-I"/>
    <property type="match status" value="1"/>
</dbReference>
<dbReference type="AlphaFoldDB" id="D1C7G5"/>
<dbReference type="SUPFAM" id="SSF102114">
    <property type="entry name" value="Radical SAM enzymes"/>
    <property type="match status" value="1"/>
</dbReference>
<dbReference type="GO" id="GO:0051539">
    <property type="term" value="F:4 iron, 4 sulfur cluster binding"/>
    <property type="evidence" value="ECO:0007669"/>
    <property type="project" value="UniProtKB-UniRule"/>
</dbReference>
<dbReference type="GO" id="GO:0004109">
    <property type="term" value="F:coproporphyrinogen oxidase activity"/>
    <property type="evidence" value="ECO:0007669"/>
    <property type="project" value="InterPro"/>
</dbReference>
<keyword evidence="4 10" id="KW-0349">Heme</keyword>
<dbReference type="GO" id="GO:0046872">
    <property type="term" value="F:metal ion binding"/>
    <property type="evidence" value="ECO:0007669"/>
    <property type="project" value="UniProtKB-UniRule"/>
</dbReference>
<proteinExistence type="inferred from homology"/>
<comment type="function">
    <text evidence="10">Probably acts as a heme chaperone, transferring heme to an unknown acceptor. Binds one molecule of heme per monomer, possibly covalently. Binds 1 [4Fe-4S] cluster. The cluster is coordinated with 3 cysteines and an exchangeable S-adenosyl-L-methionine.</text>
</comment>
<dbReference type="Proteomes" id="UP000002027">
    <property type="component" value="Chromosome 1"/>
</dbReference>
<dbReference type="InterPro" id="IPR013785">
    <property type="entry name" value="Aldolase_TIM"/>
</dbReference>
<name>D1C7G5_SPHTD</name>